<keyword evidence="4" id="KW-1133">Transmembrane helix</keyword>
<dbReference type="CDD" id="cd05716">
    <property type="entry name" value="IgV_pIgR_like"/>
    <property type="match status" value="1"/>
</dbReference>
<dbReference type="Gene3D" id="2.60.40.10">
    <property type="entry name" value="Immunoglobulins"/>
    <property type="match status" value="3"/>
</dbReference>
<dbReference type="GO" id="GO:0004888">
    <property type="term" value="F:transmembrane signaling receptor activity"/>
    <property type="evidence" value="ECO:0007669"/>
    <property type="project" value="TreeGrafter"/>
</dbReference>
<gene>
    <name evidence="7" type="ORF">MMEN_LOCUS12720</name>
</gene>
<organism evidence="7 8">
    <name type="scientific">Menidia menidia</name>
    <name type="common">Atlantic silverside</name>
    <dbReference type="NCBI Taxonomy" id="238744"/>
    <lineage>
        <taxon>Eukaryota</taxon>
        <taxon>Metazoa</taxon>
        <taxon>Chordata</taxon>
        <taxon>Craniata</taxon>
        <taxon>Vertebrata</taxon>
        <taxon>Euteleostomi</taxon>
        <taxon>Actinopterygii</taxon>
        <taxon>Neopterygii</taxon>
        <taxon>Teleostei</taxon>
        <taxon>Neoteleostei</taxon>
        <taxon>Acanthomorphata</taxon>
        <taxon>Ovalentaria</taxon>
        <taxon>Atherinomorphae</taxon>
        <taxon>Atheriniformes</taxon>
        <taxon>Atherinopsidae</taxon>
        <taxon>Menidiinae</taxon>
        <taxon>Menidia</taxon>
    </lineage>
</organism>
<feature type="signal peptide" evidence="5">
    <location>
        <begin position="1"/>
        <end position="25"/>
    </location>
</feature>
<evidence type="ECO:0000256" key="4">
    <source>
        <dbReference type="SAM" id="Phobius"/>
    </source>
</evidence>
<dbReference type="PANTHER" id="PTHR11860:SF118">
    <property type="entry name" value="CMRF35-LIKE MOLECULE 3-RELATED"/>
    <property type="match status" value="1"/>
</dbReference>
<dbReference type="SUPFAM" id="SSF48726">
    <property type="entry name" value="Immunoglobulin"/>
    <property type="match status" value="2"/>
</dbReference>
<protein>
    <submittedName>
        <fullName evidence="7">(Atlantic silverside) hypothetical protein</fullName>
    </submittedName>
</protein>
<accession>A0A8S4BA73</accession>
<keyword evidence="3 4" id="KW-0472">Membrane</keyword>
<evidence type="ECO:0000256" key="3">
    <source>
        <dbReference type="ARBA" id="ARBA00023136"/>
    </source>
</evidence>
<dbReference type="SMART" id="SM00409">
    <property type="entry name" value="IG"/>
    <property type="match status" value="2"/>
</dbReference>
<evidence type="ECO:0000256" key="2">
    <source>
        <dbReference type="ARBA" id="ARBA00022692"/>
    </source>
</evidence>
<evidence type="ECO:0000256" key="1">
    <source>
        <dbReference type="ARBA" id="ARBA00004370"/>
    </source>
</evidence>
<dbReference type="PROSITE" id="PS51257">
    <property type="entry name" value="PROKAR_LIPOPROTEIN"/>
    <property type="match status" value="1"/>
</dbReference>
<evidence type="ECO:0000313" key="7">
    <source>
        <dbReference type="EMBL" id="CAG5929084.1"/>
    </source>
</evidence>
<feature type="domain" description="Immunoglobulin" evidence="6">
    <location>
        <begin position="177"/>
        <end position="280"/>
    </location>
</feature>
<reference evidence="7" key="1">
    <citation type="submission" date="2021-05" db="EMBL/GenBank/DDBJ databases">
        <authorList>
            <person name="Tigano A."/>
        </authorList>
    </citation>
    <scope>NUCLEOTIDE SEQUENCE</scope>
</reference>
<dbReference type="GO" id="GO:0005886">
    <property type="term" value="C:plasma membrane"/>
    <property type="evidence" value="ECO:0007669"/>
    <property type="project" value="TreeGrafter"/>
</dbReference>
<comment type="subcellular location">
    <subcellularLocation>
        <location evidence="1">Membrane</location>
    </subcellularLocation>
</comment>
<feature type="domain" description="Immunoglobulin" evidence="6">
    <location>
        <begin position="26"/>
        <end position="123"/>
    </location>
</feature>
<keyword evidence="5" id="KW-0732">Signal</keyword>
<proteinExistence type="predicted"/>
<dbReference type="PANTHER" id="PTHR11860">
    <property type="entry name" value="POLYMERIC-IMMUNOGLOBULIN RECEPTOR"/>
    <property type="match status" value="1"/>
</dbReference>
<feature type="non-terminal residue" evidence="7">
    <location>
        <position position="1"/>
    </location>
</feature>
<evidence type="ECO:0000259" key="6">
    <source>
        <dbReference type="SMART" id="SM00409"/>
    </source>
</evidence>
<dbReference type="InterPro" id="IPR003599">
    <property type="entry name" value="Ig_sub"/>
</dbReference>
<evidence type="ECO:0000313" key="8">
    <source>
        <dbReference type="Proteomes" id="UP000677803"/>
    </source>
</evidence>
<dbReference type="InterPro" id="IPR050671">
    <property type="entry name" value="CD300_family_receptors"/>
</dbReference>
<dbReference type="InterPro" id="IPR013783">
    <property type="entry name" value="Ig-like_fold"/>
</dbReference>
<dbReference type="InterPro" id="IPR036179">
    <property type="entry name" value="Ig-like_dom_sf"/>
</dbReference>
<sequence>MKEWSSLKLLLICYTALGCVGCAAAVIQVFGYEGTDVQVSCPYDEGYEDYEKYLCKNNCGSRDVLITTSESNKTKYSISDDTKRRTVIVTISDVRSADAGKYWCAVRRTIKDYFTESRPLEQKYLCKGSRPSTCLQQALVTSDRTPAGRFTLTDDRTSRFTVNISGLTAEDSGRYLSENLTGTVGRPLTLDCPYPAQHRTNRKFLCKGETRKGCRDVTSQGRFRLHNASSSPFSVTISPLQAGDAGTYWCGSDPLWSPGNYTKIHLSVDESHSSVLVHVLPAVLILTLLSALVFVLVVIKKRKRLQGTLYTEHAEP</sequence>
<feature type="chain" id="PRO_5035923893" evidence="5">
    <location>
        <begin position="26"/>
        <end position="316"/>
    </location>
</feature>
<keyword evidence="2 4" id="KW-0812">Transmembrane</keyword>
<comment type="caution">
    <text evidence="7">The sequence shown here is derived from an EMBL/GenBank/DDBJ whole genome shotgun (WGS) entry which is preliminary data.</text>
</comment>
<feature type="transmembrane region" description="Helical" evidence="4">
    <location>
        <begin position="275"/>
        <end position="299"/>
    </location>
</feature>
<dbReference type="AlphaFoldDB" id="A0A8S4BA73"/>
<keyword evidence="8" id="KW-1185">Reference proteome</keyword>
<evidence type="ECO:0000256" key="5">
    <source>
        <dbReference type="SAM" id="SignalP"/>
    </source>
</evidence>
<dbReference type="InterPro" id="IPR013106">
    <property type="entry name" value="Ig_V-set"/>
</dbReference>
<name>A0A8S4BA73_9TELE</name>
<dbReference type="Pfam" id="PF07686">
    <property type="entry name" value="V-set"/>
    <property type="match status" value="2"/>
</dbReference>
<dbReference type="EMBL" id="CAJRST010013335">
    <property type="protein sequence ID" value="CAG5929084.1"/>
    <property type="molecule type" value="Genomic_DNA"/>
</dbReference>
<dbReference type="OrthoDB" id="8920197at2759"/>
<dbReference type="Proteomes" id="UP000677803">
    <property type="component" value="Unassembled WGS sequence"/>
</dbReference>